<keyword evidence="3" id="KW-0418">Kinase</keyword>
<feature type="transmembrane region" description="Helical" evidence="1">
    <location>
        <begin position="81"/>
        <end position="107"/>
    </location>
</feature>
<name>A0ABS6MLS3_9GAMM</name>
<evidence type="ECO:0000259" key="2">
    <source>
        <dbReference type="Pfam" id="PF06580"/>
    </source>
</evidence>
<dbReference type="RefSeq" id="WP_217669384.1">
    <property type="nucleotide sequence ID" value="NZ_JAHRID010000005.1"/>
</dbReference>
<feature type="transmembrane region" description="Helical" evidence="1">
    <location>
        <begin position="119"/>
        <end position="144"/>
    </location>
</feature>
<feature type="transmembrane region" description="Helical" evidence="1">
    <location>
        <begin position="44"/>
        <end position="61"/>
    </location>
</feature>
<dbReference type="Pfam" id="PF06580">
    <property type="entry name" value="His_kinase"/>
    <property type="match status" value="1"/>
</dbReference>
<feature type="domain" description="Signal transduction histidine kinase internal region" evidence="2">
    <location>
        <begin position="163"/>
        <end position="241"/>
    </location>
</feature>
<proteinExistence type="predicted"/>
<dbReference type="Proteomes" id="UP000704611">
    <property type="component" value="Unassembled WGS sequence"/>
</dbReference>
<reference evidence="3 4" key="1">
    <citation type="submission" date="2021-06" db="EMBL/GenBank/DDBJ databases">
        <title>Rheinheimera indica sp. nov., isolated from deep-sea sediment.</title>
        <authorList>
            <person name="Wang Z."/>
            <person name="Zhang X.-Y."/>
        </authorList>
    </citation>
    <scope>NUCLEOTIDE SEQUENCE [LARGE SCALE GENOMIC DNA]</scope>
    <source>
        <strain evidence="3 4">SM2107</strain>
    </source>
</reference>
<keyword evidence="1" id="KW-0472">Membrane</keyword>
<organism evidence="3 4">
    <name type="scientific">Arsukibacterium indicum</name>
    <dbReference type="NCBI Taxonomy" id="2848612"/>
    <lineage>
        <taxon>Bacteria</taxon>
        <taxon>Pseudomonadati</taxon>
        <taxon>Pseudomonadota</taxon>
        <taxon>Gammaproteobacteria</taxon>
        <taxon>Chromatiales</taxon>
        <taxon>Chromatiaceae</taxon>
        <taxon>Arsukibacterium</taxon>
    </lineage>
</organism>
<feature type="transmembrane region" description="Helical" evidence="1">
    <location>
        <begin position="12"/>
        <end position="38"/>
    </location>
</feature>
<evidence type="ECO:0000256" key="1">
    <source>
        <dbReference type="SAM" id="Phobius"/>
    </source>
</evidence>
<keyword evidence="1" id="KW-1133">Transmembrane helix</keyword>
<comment type="caution">
    <text evidence="3">The sequence shown here is derived from an EMBL/GenBank/DDBJ whole genome shotgun (WGS) entry which is preliminary data.</text>
</comment>
<dbReference type="GO" id="GO:0016301">
    <property type="term" value="F:kinase activity"/>
    <property type="evidence" value="ECO:0007669"/>
    <property type="project" value="UniProtKB-KW"/>
</dbReference>
<accession>A0ABS6MLS3</accession>
<keyword evidence="3" id="KW-0808">Transferase</keyword>
<dbReference type="PANTHER" id="PTHR34220">
    <property type="entry name" value="SENSOR HISTIDINE KINASE YPDA"/>
    <property type="match status" value="1"/>
</dbReference>
<sequence>MNYPTLAFVQRHLYLICQLTGWLLLLSVICIVAWMRVIFTPVEWLYAAVLVGSTAIGSHFIRNGYKAYLRGKNIWQQVCYLTAGSILVAATATLLLIITVLVLAHFGVTNPIPAAQRWFVIRVVFSGNFFNMLLALLFWSALYFSISKVRQLHQTSELLKSSKLDALIHQLNPHFLFNAINNIRALILEDPARARDMLARLADMLRYSLSKDDNPKVTLDAELAIVNEYVALCSIQFEDRLRFVINTELTCRQALVPKLLLQLCVENAIKHGISTEIDGGSIDVTVHCNDSMLDIVISNDGNLQQPENYRGLGLQNIRQRLRLLYPDCKQTGLTLQSEHNKVKTHIRIPLEY</sequence>
<dbReference type="EMBL" id="JAHRID010000005">
    <property type="protein sequence ID" value="MBV2129755.1"/>
    <property type="molecule type" value="Genomic_DNA"/>
</dbReference>
<keyword evidence="1" id="KW-0812">Transmembrane</keyword>
<dbReference type="PANTHER" id="PTHR34220:SF7">
    <property type="entry name" value="SENSOR HISTIDINE KINASE YPDA"/>
    <property type="match status" value="1"/>
</dbReference>
<gene>
    <name evidence="3" type="ORF">KQY15_11700</name>
</gene>
<dbReference type="InterPro" id="IPR010559">
    <property type="entry name" value="Sig_transdc_His_kin_internal"/>
</dbReference>
<keyword evidence="4" id="KW-1185">Reference proteome</keyword>
<evidence type="ECO:0000313" key="3">
    <source>
        <dbReference type="EMBL" id="MBV2129755.1"/>
    </source>
</evidence>
<evidence type="ECO:0000313" key="4">
    <source>
        <dbReference type="Proteomes" id="UP000704611"/>
    </source>
</evidence>
<dbReference type="InterPro" id="IPR050640">
    <property type="entry name" value="Bact_2-comp_sensor_kinase"/>
</dbReference>
<protein>
    <submittedName>
        <fullName evidence="3">Histidine kinase</fullName>
    </submittedName>
</protein>